<dbReference type="EMBL" id="MVGC01000090">
    <property type="protein sequence ID" value="RJE24199.1"/>
    <property type="molecule type" value="Genomic_DNA"/>
</dbReference>
<evidence type="ECO:0000313" key="2">
    <source>
        <dbReference type="EMBL" id="RJE24199.1"/>
    </source>
</evidence>
<dbReference type="InterPro" id="IPR013893">
    <property type="entry name" value="RNase_P_Rpp40"/>
</dbReference>
<organism evidence="2 3">
    <name type="scientific">Aspergillus sclerotialis</name>
    <dbReference type="NCBI Taxonomy" id="2070753"/>
    <lineage>
        <taxon>Eukaryota</taxon>
        <taxon>Fungi</taxon>
        <taxon>Dikarya</taxon>
        <taxon>Ascomycota</taxon>
        <taxon>Pezizomycotina</taxon>
        <taxon>Eurotiomycetes</taxon>
        <taxon>Eurotiomycetidae</taxon>
        <taxon>Eurotiales</taxon>
        <taxon>Aspergillaceae</taxon>
        <taxon>Aspergillus</taxon>
        <taxon>Aspergillus subgen. Polypaecilum</taxon>
    </lineage>
</organism>
<dbReference type="GO" id="GO:0001682">
    <property type="term" value="P:tRNA 5'-leader removal"/>
    <property type="evidence" value="ECO:0007669"/>
    <property type="project" value="InterPro"/>
</dbReference>
<sequence length="168" mass="18566">MVIPENASQEDLQDECGALSEWLAMVSIESPRILTEDNVDPYLSRYCVPDVERAKPSNLVSLKWHGFATAKWIMQLFFELLVKERGANSLRLHGRCSVGKPRKLKVNLLGKEAVEGKDGYTILALPAPAAERSPTALSSNGAEKTNDPIQPRKSRNSICWDFVGASVI</sequence>
<feature type="region of interest" description="Disordered" evidence="1">
    <location>
        <begin position="132"/>
        <end position="152"/>
    </location>
</feature>
<comment type="caution">
    <text evidence="2">The sequence shown here is derived from an EMBL/GenBank/DDBJ whole genome shotgun (WGS) entry which is preliminary data.</text>
</comment>
<dbReference type="STRING" id="2070753.A0A3A2ZLV8"/>
<evidence type="ECO:0000256" key="1">
    <source>
        <dbReference type="SAM" id="MobiDB-lite"/>
    </source>
</evidence>
<accession>A0A3A2ZLV8</accession>
<keyword evidence="3" id="KW-1185">Reference proteome</keyword>
<dbReference type="GO" id="GO:0030677">
    <property type="term" value="C:ribonuclease P complex"/>
    <property type="evidence" value="ECO:0007669"/>
    <property type="project" value="InterPro"/>
</dbReference>
<name>A0A3A2ZLV8_9EURO</name>
<protein>
    <submittedName>
        <fullName evidence="2">Uncharacterized protein</fullName>
    </submittedName>
</protein>
<gene>
    <name evidence="2" type="ORF">PHISCL_03466</name>
</gene>
<dbReference type="Proteomes" id="UP000266188">
    <property type="component" value="Unassembled WGS sequence"/>
</dbReference>
<evidence type="ECO:0000313" key="3">
    <source>
        <dbReference type="Proteomes" id="UP000266188"/>
    </source>
</evidence>
<dbReference type="OrthoDB" id="63112at2759"/>
<dbReference type="AlphaFoldDB" id="A0A3A2ZLV8"/>
<reference evidence="3" key="1">
    <citation type="submission" date="2017-02" db="EMBL/GenBank/DDBJ databases">
        <authorList>
            <person name="Tafer H."/>
            <person name="Lopandic K."/>
        </authorList>
    </citation>
    <scope>NUCLEOTIDE SEQUENCE [LARGE SCALE GENOMIC DNA]</scope>
    <source>
        <strain evidence="3">CBS 366.77</strain>
    </source>
</reference>
<dbReference type="Pfam" id="PF08584">
    <property type="entry name" value="Ribonuc_P_40"/>
    <property type="match status" value="1"/>
</dbReference>
<proteinExistence type="predicted"/>